<dbReference type="PANTHER" id="PTHR37299">
    <property type="entry name" value="TRANSCRIPTIONAL REGULATOR-RELATED"/>
    <property type="match status" value="1"/>
</dbReference>
<dbReference type="Proteomes" id="UP000593601">
    <property type="component" value="Chromosome"/>
</dbReference>
<dbReference type="GO" id="GO:0000156">
    <property type="term" value="F:phosphorelay response regulator activity"/>
    <property type="evidence" value="ECO:0007669"/>
    <property type="project" value="InterPro"/>
</dbReference>
<evidence type="ECO:0000259" key="4">
    <source>
        <dbReference type="PROSITE" id="PS50110"/>
    </source>
</evidence>
<comment type="function">
    <text evidence="2">May play the central regulatory role in sporulation. It may be an element of the effector pathway responsible for the activation of sporulation genes in response to nutritional stress. Spo0A may act in concert with spo0H (a sigma factor) to control the expression of some genes that are critical to the sporulation process.</text>
</comment>
<dbReference type="PROSITE" id="PS50930">
    <property type="entry name" value="HTH_LYTTR"/>
    <property type="match status" value="1"/>
</dbReference>
<evidence type="ECO:0000313" key="6">
    <source>
        <dbReference type="EMBL" id="QOV19228.1"/>
    </source>
</evidence>
<keyword evidence="3" id="KW-0597">Phosphoprotein</keyword>
<dbReference type="CDD" id="cd00156">
    <property type="entry name" value="REC"/>
    <property type="match status" value="1"/>
</dbReference>
<dbReference type="Gene3D" id="3.40.50.2300">
    <property type="match status" value="1"/>
</dbReference>
<dbReference type="AlphaFoldDB" id="A0A7M2RGF8"/>
<evidence type="ECO:0000256" key="3">
    <source>
        <dbReference type="PROSITE-ProRule" id="PRU00169"/>
    </source>
</evidence>
<feature type="modified residue" description="4-aspartylphosphate" evidence="3">
    <location>
        <position position="59"/>
    </location>
</feature>
<dbReference type="EMBL" id="CP063304">
    <property type="protein sequence ID" value="QOV19228.1"/>
    <property type="molecule type" value="Genomic_DNA"/>
</dbReference>
<dbReference type="InterPro" id="IPR046947">
    <property type="entry name" value="LytR-like"/>
</dbReference>
<evidence type="ECO:0000256" key="2">
    <source>
        <dbReference type="ARBA" id="ARBA00024867"/>
    </source>
</evidence>
<dbReference type="GO" id="GO:0008270">
    <property type="term" value="F:zinc ion binding"/>
    <property type="evidence" value="ECO:0007669"/>
    <property type="project" value="InterPro"/>
</dbReference>
<organism evidence="6 7">
    <name type="scientific">Blautia liquoris</name>
    <dbReference type="NCBI Taxonomy" id="2779518"/>
    <lineage>
        <taxon>Bacteria</taxon>
        <taxon>Bacillati</taxon>
        <taxon>Bacillota</taxon>
        <taxon>Clostridia</taxon>
        <taxon>Lachnospirales</taxon>
        <taxon>Lachnospiraceae</taxon>
        <taxon>Blautia</taxon>
    </lineage>
</organism>
<dbReference type="RefSeq" id="WP_193735575.1">
    <property type="nucleotide sequence ID" value="NZ_CP063304.1"/>
</dbReference>
<dbReference type="KEGG" id="bliq:INP51_14970"/>
<dbReference type="Pfam" id="PF00072">
    <property type="entry name" value="Response_reg"/>
    <property type="match status" value="1"/>
</dbReference>
<gene>
    <name evidence="6" type="ORF">INP51_14970</name>
</gene>
<dbReference type="InterPro" id="IPR007492">
    <property type="entry name" value="LytTR_DNA-bd_dom"/>
</dbReference>
<evidence type="ECO:0000313" key="7">
    <source>
        <dbReference type="Proteomes" id="UP000593601"/>
    </source>
</evidence>
<keyword evidence="7" id="KW-1185">Reference proteome</keyword>
<dbReference type="Pfam" id="PF04397">
    <property type="entry name" value="LytTR"/>
    <property type="match status" value="1"/>
</dbReference>
<sequence>MYHVAICDDDKVFISYIRKIFNQAKGSNQYQFKIHEFYSGEELVNSLDTSVHLDLLILDMELGGIDGDETARKIREKFKDTVLVFCSGVRAPTVKSFKVMPYRYLLKSHSDGQFVCEMKEILTEVTKKFKEEYMVGHYRNNVIRVNIQDVLYAENAKRGSKITVCSDCEAAKFEGQILVDDKLDALVAKYHELAFAHSSYIINIGHIEKIVDNEVYLDNDECLSISRTYQKEFRQIFTKSIAGKY</sequence>
<name>A0A7M2RGF8_9FIRM</name>
<dbReference type="InterPro" id="IPR001789">
    <property type="entry name" value="Sig_transdc_resp-reg_receiver"/>
</dbReference>
<protein>
    <recommendedName>
        <fullName evidence="1">Stage 0 sporulation protein A homolog</fullName>
    </recommendedName>
</protein>
<dbReference type="InterPro" id="IPR011006">
    <property type="entry name" value="CheY-like_superfamily"/>
</dbReference>
<feature type="domain" description="Response regulatory" evidence="4">
    <location>
        <begin position="3"/>
        <end position="122"/>
    </location>
</feature>
<dbReference type="SMART" id="SM00448">
    <property type="entry name" value="REC"/>
    <property type="match status" value="1"/>
</dbReference>
<dbReference type="GO" id="GO:0003677">
    <property type="term" value="F:DNA binding"/>
    <property type="evidence" value="ECO:0007669"/>
    <property type="project" value="InterPro"/>
</dbReference>
<feature type="domain" description="HTH LytTR-type" evidence="5">
    <location>
        <begin position="134"/>
        <end position="239"/>
    </location>
</feature>
<accession>A0A7M2RGF8</accession>
<dbReference type="Gene3D" id="2.40.50.1020">
    <property type="entry name" value="LytTr DNA-binding domain"/>
    <property type="match status" value="1"/>
</dbReference>
<dbReference type="SUPFAM" id="SSF52172">
    <property type="entry name" value="CheY-like"/>
    <property type="match status" value="1"/>
</dbReference>
<dbReference type="SMART" id="SM00850">
    <property type="entry name" value="LytTR"/>
    <property type="match status" value="1"/>
</dbReference>
<proteinExistence type="predicted"/>
<dbReference type="PROSITE" id="PS00729">
    <property type="entry name" value="AP_NUCLEASE_F2_1"/>
    <property type="match status" value="1"/>
</dbReference>
<reference evidence="6 7" key="1">
    <citation type="submission" date="2020-10" db="EMBL/GenBank/DDBJ databases">
        <title>Blautia liquoris sp.nov., isolated from the mud in a fermentation cellar used for the production of Chinese strong-flavoured liquor.</title>
        <authorList>
            <person name="Lu L."/>
        </authorList>
    </citation>
    <scope>NUCLEOTIDE SEQUENCE [LARGE SCALE GENOMIC DNA]</scope>
    <source>
        <strain evidence="6 7">LZLJ-3</strain>
    </source>
</reference>
<dbReference type="InterPro" id="IPR018246">
    <property type="entry name" value="AP_endonuc_F2_Zn_BS"/>
</dbReference>
<evidence type="ECO:0000256" key="1">
    <source>
        <dbReference type="ARBA" id="ARBA00018672"/>
    </source>
</evidence>
<dbReference type="PANTHER" id="PTHR37299:SF1">
    <property type="entry name" value="STAGE 0 SPORULATION PROTEIN A HOMOLOG"/>
    <property type="match status" value="1"/>
</dbReference>
<dbReference type="PROSITE" id="PS50110">
    <property type="entry name" value="RESPONSE_REGULATORY"/>
    <property type="match status" value="1"/>
</dbReference>
<evidence type="ECO:0000259" key="5">
    <source>
        <dbReference type="PROSITE" id="PS50930"/>
    </source>
</evidence>